<evidence type="ECO:0000313" key="2">
    <source>
        <dbReference type="Proteomes" id="UP001164539"/>
    </source>
</evidence>
<accession>A0ACC1YX62</accession>
<name>A0ACC1YX62_MELAZ</name>
<gene>
    <name evidence="1" type="ORF">OWV82_000326</name>
</gene>
<proteinExistence type="predicted"/>
<reference evidence="1 2" key="1">
    <citation type="journal article" date="2023" name="Science">
        <title>Complex scaffold remodeling in plant triterpene biosynthesis.</title>
        <authorList>
            <person name="De La Pena R."/>
            <person name="Hodgson H."/>
            <person name="Liu J.C."/>
            <person name="Stephenson M.J."/>
            <person name="Martin A.C."/>
            <person name="Owen C."/>
            <person name="Harkess A."/>
            <person name="Leebens-Mack J."/>
            <person name="Jimenez L.E."/>
            <person name="Osbourn A."/>
            <person name="Sattely E.S."/>
        </authorList>
    </citation>
    <scope>NUCLEOTIDE SEQUENCE [LARGE SCALE GENOMIC DNA]</scope>
    <source>
        <strain evidence="2">cv. JPN11</strain>
        <tissue evidence="1">Leaf</tissue>
    </source>
</reference>
<evidence type="ECO:0000313" key="1">
    <source>
        <dbReference type="EMBL" id="KAJ4727185.1"/>
    </source>
</evidence>
<keyword evidence="2" id="KW-1185">Reference proteome</keyword>
<dbReference type="Proteomes" id="UP001164539">
    <property type="component" value="Chromosome 1"/>
</dbReference>
<comment type="caution">
    <text evidence="1">The sequence shown here is derived from an EMBL/GenBank/DDBJ whole genome shotgun (WGS) entry which is preliminary data.</text>
</comment>
<dbReference type="EMBL" id="CM051394">
    <property type="protein sequence ID" value="KAJ4727185.1"/>
    <property type="molecule type" value="Genomic_DNA"/>
</dbReference>
<protein>
    <submittedName>
        <fullName evidence="1">Holliday junction resolvase-like protein</fullName>
    </submittedName>
</protein>
<sequence length="240" mass="26595">MCTPQAKHFLNFPVLFSAITSSHPKLSNDSNFLPESLTRTRSNVQRIRAVSAVEEILPNAARRKKDPQWRGGFSLGVDLGLSSTGVALSKGFYARPLTILNLRGQKLELCLLEIAEKEEADEFIIGIPKSWDGKETAQSNKVRSVAGRLAVRAAERGWRVYLLDEHGTSAEAMELMIERGLKKSSRTKTDAYAAAILLERYFSTSGLGAEIVMPKNMDLQEKLRKGALKDIDSFPEELDG</sequence>
<organism evidence="1 2">
    <name type="scientific">Melia azedarach</name>
    <name type="common">Chinaberry tree</name>
    <dbReference type="NCBI Taxonomy" id="155640"/>
    <lineage>
        <taxon>Eukaryota</taxon>
        <taxon>Viridiplantae</taxon>
        <taxon>Streptophyta</taxon>
        <taxon>Embryophyta</taxon>
        <taxon>Tracheophyta</taxon>
        <taxon>Spermatophyta</taxon>
        <taxon>Magnoliopsida</taxon>
        <taxon>eudicotyledons</taxon>
        <taxon>Gunneridae</taxon>
        <taxon>Pentapetalae</taxon>
        <taxon>rosids</taxon>
        <taxon>malvids</taxon>
        <taxon>Sapindales</taxon>
        <taxon>Meliaceae</taxon>
        <taxon>Melia</taxon>
    </lineage>
</organism>